<dbReference type="PROSITE" id="PS00198">
    <property type="entry name" value="4FE4S_FER_1"/>
    <property type="match status" value="1"/>
</dbReference>
<organism evidence="2 3">
    <name type="scientific">Methanolobus zinderi</name>
    <dbReference type="NCBI Taxonomy" id="536044"/>
    <lineage>
        <taxon>Archaea</taxon>
        <taxon>Methanobacteriati</taxon>
        <taxon>Methanobacteriota</taxon>
        <taxon>Stenosarchaea group</taxon>
        <taxon>Methanomicrobia</taxon>
        <taxon>Methanosarcinales</taxon>
        <taxon>Methanosarcinaceae</taxon>
        <taxon>Methanolobus</taxon>
    </lineage>
</organism>
<dbReference type="KEGG" id="mzi:HWN40_07870"/>
<dbReference type="InterPro" id="IPR052911">
    <property type="entry name" value="Corrinoid_activation_enz"/>
</dbReference>
<feature type="domain" description="4Fe-4S ferredoxin-type" evidence="1">
    <location>
        <begin position="471"/>
        <end position="501"/>
    </location>
</feature>
<keyword evidence="2" id="KW-0489">Methyltransferase</keyword>
<dbReference type="OrthoDB" id="23478at2157"/>
<dbReference type="GeneID" id="55821583"/>
<dbReference type="PANTHER" id="PTHR42895">
    <property type="entry name" value="IRON-SULFUR CLUSTER-BINDING PROTEIN-RELATED"/>
    <property type="match status" value="1"/>
</dbReference>
<dbReference type="InterPro" id="IPR027980">
    <property type="entry name" value="RACo_C"/>
</dbReference>
<sequence>MYAIALDVGTSGFRAQLIDLKTKKVVKTSMTMKHPLPGGNVTDHLDFAISIGEDVAHRIIIDAVGKMIEGFNIDTLQISKMAVCGNPIQLSLFQNSEIRDLAYAGRNMQKRLGIEEIKRDARMFKATDIFQGTLNLDNCVIIIPPAIEHEIGADALAMMVETDFLEQEEPTLVTDYGTNAEMAIKIGSRIITGSAAAGPAIEGQGIDCGMLAGPGAITDVNPEDGFWRITVLDENMETVKGHLVDPITGTIHEKSDIVPDGITGTGLISILSLAMETGIVITPPKLKYGKIELGEGIEVSEEDIKEAGKAIGAIRAAQLTLIHESGIAYEDLESMYMSGASGTYVDPVKARKIGSCPDFTKRTVQFGNTSLALARDIVTENVKLDVLIELAGHIKADHLMMATSETFKRFYACELGYWTEGMSMEMYRKLLKMSKLPELPAPIEYPIIEKRVSKDISETGSGRVEVIEDIGETLEEMAVGCIMCHKCEKECPEKAIFIKSDGNFTAEYNTLKCLGTACKRCVSVCPVHAIDYKEITIAEE</sequence>
<evidence type="ECO:0000313" key="2">
    <source>
        <dbReference type="EMBL" id="QLC50164.1"/>
    </source>
</evidence>
<dbReference type="GO" id="GO:0016491">
    <property type="term" value="F:oxidoreductase activity"/>
    <property type="evidence" value="ECO:0007669"/>
    <property type="project" value="UniProtKB-ARBA"/>
</dbReference>
<dbReference type="SUPFAM" id="SSF54862">
    <property type="entry name" value="4Fe-4S ferredoxins"/>
    <property type="match status" value="1"/>
</dbReference>
<dbReference type="InterPro" id="IPR017900">
    <property type="entry name" value="4Fe4S_Fe_S_CS"/>
</dbReference>
<dbReference type="Pfam" id="PF12838">
    <property type="entry name" value="Fer4_7"/>
    <property type="match status" value="1"/>
</dbReference>
<dbReference type="InterPro" id="IPR026339">
    <property type="entry name" value="RamA_corrin_act"/>
</dbReference>
<dbReference type="PANTHER" id="PTHR42895:SF1">
    <property type="entry name" value="IRON-SULFUR CLUSTER PROTEIN"/>
    <property type="match status" value="1"/>
</dbReference>
<dbReference type="Pfam" id="PF17651">
    <property type="entry name" value="Raco_middle"/>
    <property type="match status" value="1"/>
</dbReference>
<evidence type="ECO:0000313" key="3">
    <source>
        <dbReference type="Proteomes" id="UP000509594"/>
    </source>
</evidence>
<reference evidence="2 3" key="1">
    <citation type="submission" date="2020-06" db="EMBL/GenBank/DDBJ databases">
        <title>Methanolobus halotolerans sp. nov., isolated from a saline lake Tus in Siberia.</title>
        <authorList>
            <person name="Shen Y."/>
            <person name="Chen S.-C."/>
            <person name="Lai M.-C."/>
            <person name="Huang H.-H."/>
            <person name="Chiu H.-H."/>
            <person name="Tang S.-L."/>
            <person name="Rogozin D.Y."/>
            <person name="Degermendzhy A.G."/>
        </authorList>
    </citation>
    <scope>NUCLEOTIDE SEQUENCE [LARGE SCALE GENOMIC DNA]</scope>
    <source>
        <strain evidence="2 3">DSM 21339</strain>
    </source>
</reference>
<dbReference type="Pfam" id="PF14574">
    <property type="entry name" value="RACo_C_ter"/>
    <property type="match status" value="1"/>
</dbReference>
<evidence type="ECO:0000259" key="1">
    <source>
        <dbReference type="PROSITE" id="PS51379"/>
    </source>
</evidence>
<dbReference type="NCBIfam" id="TIGR04270">
    <property type="entry name" value="Rama_corrin_act"/>
    <property type="match status" value="1"/>
</dbReference>
<dbReference type="EMBL" id="CP058215">
    <property type="protein sequence ID" value="QLC50164.1"/>
    <property type="molecule type" value="Genomic_DNA"/>
</dbReference>
<dbReference type="PROSITE" id="PS51379">
    <property type="entry name" value="4FE4S_FER_2"/>
    <property type="match status" value="2"/>
</dbReference>
<dbReference type="Proteomes" id="UP000509594">
    <property type="component" value="Chromosome"/>
</dbReference>
<gene>
    <name evidence="2" type="ORF">HWN40_07870</name>
</gene>
<keyword evidence="3" id="KW-1185">Reference proteome</keyword>
<dbReference type="InterPro" id="IPR017896">
    <property type="entry name" value="4Fe4S_Fe-S-bd"/>
</dbReference>
<accession>A0A7D5I536</accession>
<feature type="domain" description="4Fe-4S ferredoxin-type" evidence="1">
    <location>
        <begin position="504"/>
        <end position="535"/>
    </location>
</feature>
<dbReference type="InterPro" id="IPR041414">
    <property type="entry name" value="Raco-like_middle"/>
</dbReference>
<dbReference type="Gene3D" id="3.30.420.480">
    <property type="entry name" value="Domain of unknown function (DUF4445)"/>
    <property type="match status" value="1"/>
</dbReference>
<dbReference type="GO" id="GO:0032259">
    <property type="term" value="P:methylation"/>
    <property type="evidence" value="ECO:0007669"/>
    <property type="project" value="UniProtKB-KW"/>
</dbReference>
<dbReference type="RefSeq" id="WP_176965220.1">
    <property type="nucleotide sequence ID" value="NZ_CP058215.1"/>
</dbReference>
<keyword evidence="2" id="KW-0808">Transferase</keyword>
<protein>
    <submittedName>
        <fullName evidence="2">Methylamine methyltransferase corrinoid protein reductive activase</fullName>
    </submittedName>
</protein>
<name>A0A7D5I536_9EURY</name>
<dbReference type="GO" id="GO:0008168">
    <property type="term" value="F:methyltransferase activity"/>
    <property type="evidence" value="ECO:0007669"/>
    <property type="project" value="UniProtKB-KW"/>
</dbReference>
<dbReference type="InterPro" id="IPR042259">
    <property type="entry name" value="Raco-like_middle_sf"/>
</dbReference>
<proteinExistence type="predicted"/>
<dbReference type="AlphaFoldDB" id="A0A7D5I536"/>
<dbReference type="Gene3D" id="3.30.70.20">
    <property type="match status" value="1"/>
</dbReference>